<dbReference type="AlphaFoldDB" id="A0A4R2HQB2"/>
<dbReference type="Gene3D" id="3.40.50.150">
    <property type="entry name" value="Vaccinia Virus protein VP39"/>
    <property type="match status" value="1"/>
</dbReference>
<keyword evidence="2" id="KW-0489">Methyltransferase</keyword>
<name>A0A4R2HQB2_9ACTN</name>
<dbReference type="Pfam" id="PF06634">
    <property type="entry name" value="DUF1156"/>
    <property type="match status" value="1"/>
</dbReference>
<dbReference type="GO" id="GO:0032259">
    <property type="term" value="P:methylation"/>
    <property type="evidence" value="ECO:0007669"/>
    <property type="project" value="UniProtKB-KW"/>
</dbReference>
<dbReference type="InterPro" id="IPR029063">
    <property type="entry name" value="SAM-dependent_MTases_sf"/>
</dbReference>
<sequence length="969" mass="107645">MNESKSGGPRVLIEDWLPVTELGIESRRERAAASALPPLSFLHVWWARRPLVASTAVVLAGLLPAWTRSLADAFPDALPLRSEKAYHRWLFHLVGIWGDPIAARRAYDAAVASGQRIPNPYTYRQAFRNAIPREDIDLLHDVLRRTWGDLPLVADPTAGGGSIPFAASRLGIPTYANDLNGVAVSVLKAGVEIPARRGLDLKPHLEIWGKELVRRVGSRLKEYFPSGPDEVVATYLFANAVMCPRTGRLVPLMPDKWLRKQKGKEAAVRLVTVLDGNELDEPMFEVLTGGSVDSKEASLGTVRGGNGVSPYDGLIIDGEYIKAEAKARRMREILYAVAVRTPTGERQFRAPTATDLDAVSAAAARFDSVRPEWQSSGVLPNEDIADEANYERGHRMYGRNSWMDMFTPRQALVHGTFSDEYARLVPEVRQALGADADDVLFELALMQGKALSYNSRYCRWYVSRQVIAQIFEKHNFSFKWTFAEFEGASALYSWCLDQLVDAYGGIAKLVDETGASGLVNKTPLQRRVTITQGGAAKLPTVDDKSVAHLCMDPPYYDNVMYAELADFFYVWEKRTLGRIAPEFFNGISDRDNEAVANPARFAAMGKRKKELADLDYESKMTEIFAECKRILRDDGVMSVMFTHKRAEAWDTLGMGLLQAGFTVETSWPVNTEPERGAHQEKLNAAVSTVMLVCRKGKVDSGSRVFMDDIEEEVRSAARDAATRFRAVGIEGVDLLLSTYGPVLSVISAHWPVYSVEAADDGRSRLLRPDEALSLAREEVVRMQRRRIIGREVQIDNHSDFVLIAWETFKASEFPFDEARRLALAVGGLDVDELAQARIVEKKAGTVRLLAPAERQRRGGDDTSSGVRLEATHFEYMNDAVDTVLHLAALDGMGQAKTFMDRLDLTADQRFLAYVQGLVNAIPRAKVKGDWVIPQAGLLDTLVTAYLPEVTIPREPAFGSVMSKQEPLFE</sequence>
<proteinExistence type="predicted"/>
<evidence type="ECO:0000259" key="1">
    <source>
        <dbReference type="Pfam" id="PF06634"/>
    </source>
</evidence>
<keyword evidence="3" id="KW-1185">Reference proteome</keyword>
<evidence type="ECO:0000313" key="3">
    <source>
        <dbReference type="Proteomes" id="UP000294508"/>
    </source>
</evidence>
<protein>
    <submittedName>
        <fullName evidence="2">Adenine-specific DNA methylase</fullName>
    </submittedName>
</protein>
<accession>A0A4R2HQB2</accession>
<dbReference type="OrthoDB" id="3197274at2"/>
<dbReference type="InterPro" id="IPR009537">
    <property type="entry name" value="DUF1156"/>
</dbReference>
<reference evidence="2 3" key="1">
    <citation type="journal article" date="2015" name="Stand. Genomic Sci.">
        <title>Genomic Encyclopedia of Bacterial and Archaeal Type Strains, Phase III: the genomes of soil and plant-associated and newly described type strains.</title>
        <authorList>
            <person name="Whitman W.B."/>
            <person name="Woyke T."/>
            <person name="Klenk H.P."/>
            <person name="Zhou Y."/>
            <person name="Lilburn T.G."/>
            <person name="Beck B.J."/>
            <person name="De Vos P."/>
            <person name="Vandamme P."/>
            <person name="Eisen J.A."/>
            <person name="Garrity G."/>
            <person name="Hugenholtz P."/>
            <person name="Kyrpides N.C."/>
        </authorList>
    </citation>
    <scope>NUCLEOTIDE SEQUENCE [LARGE SCALE GENOMIC DNA]</scope>
    <source>
        <strain evidence="2 3">VKM Ac-2572</strain>
    </source>
</reference>
<dbReference type="Proteomes" id="UP000294508">
    <property type="component" value="Unassembled WGS sequence"/>
</dbReference>
<keyword evidence="2" id="KW-0808">Transferase</keyword>
<feature type="domain" description="DUF1156" evidence="1">
    <location>
        <begin position="16"/>
        <end position="69"/>
    </location>
</feature>
<evidence type="ECO:0000313" key="2">
    <source>
        <dbReference type="EMBL" id="TCO33384.1"/>
    </source>
</evidence>
<dbReference type="GO" id="GO:0008168">
    <property type="term" value="F:methyltransferase activity"/>
    <property type="evidence" value="ECO:0007669"/>
    <property type="project" value="UniProtKB-KW"/>
</dbReference>
<organism evidence="2 3">
    <name type="scientific">Kribbella steppae</name>
    <dbReference type="NCBI Taxonomy" id="2512223"/>
    <lineage>
        <taxon>Bacteria</taxon>
        <taxon>Bacillati</taxon>
        <taxon>Actinomycetota</taxon>
        <taxon>Actinomycetes</taxon>
        <taxon>Propionibacteriales</taxon>
        <taxon>Kribbellaceae</taxon>
        <taxon>Kribbella</taxon>
    </lineage>
</organism>
<gene>
    <name evidence="2" type="ORF">EV652_103385</name>
</gene>
<comment type="caution">
    <text evidence="2">The sequence shown here is derived from an EMBL/GenBank/DDBJ whole genome shotgun (WGS) entry which is preliminary data.</text>
</comment>
<dbReference type="EMBL" id="SLWN01000003">
    <property type="protein sequence ID" value="TCO33384.1"/>
    <property type="molecule type" value="Genomic_DNA"/>
</dbReference>
<dbReference type="SUPFAM" id="SSF53335">
    <property type="entry name" value="S-adenosyl-L-methionine-dependent methyltransferases"/>
    <property type="match status" value="2"/>
</dbReference>